<keyword evidence="3" id="KW-1185">Reference proteome</keyword>
<evidence type="ECO:0000313" key="3">
    <source>
        <dbReference type="Proteomes" id="UP000601435"/>
    </source>
</evidence>
<dbReference type="AlphaFoldDB" id="A0A813C254"/>
<proteinExistence type="predicted"/>
<sequence>MASTFAGAEADSGTSVVMCLFFLLLMGLGVIGAMAYGVILHVARGRRKPWHFFLSHQKSTSGSLARLLKIQLLKRSSRFTTFMDTDNLRDLTELFGFVRDTHTF</sequence>
<evidence type="ECO:0000313" key="2">
    <source>
        <dbReference type="EMBL" id="CAE7934647.1"/>
    </source>
</evidence>
<protein>
    <submittedName>
        <fullName evidence="2">Uncharacterized protein</fullName>
    </submittedName>
</protein>
<dbReference type="EMBL" id="CAJNJA010083264">
    <property type="protein sequence ID" value="CAE7934647.1"/>
    <property type="molecule type" value="Genomic_DNA"/>
</dbReference>
<feature type="non-terminal residue" evidence="2">
    <location>
        <position position="104"/>
    </location>
</feature>
<name>A0A813C254_9DINO</name>
<dbReference type="OrthoDB" id="410548at2759"/>
<keyword evidence="1" id="KW-0812">Transmembrane</keyword>
<keyword evidence="1" id="KW-1133">Transmembrane helix</keyword>
<reference evidence="2" key="1">
    <citation type="submission" date="2021-02" db="EMBL/GenBank/DDBJ databases">
        <authorList>
            <person name="Dougan E. K."/>
            <person name="Rhodes N."/>
            <person name="Thang M."/>
            <person name="Chan C."/>
        </authorList>
    </citation>
    <scope>NUCLEOTIDE SEQUENCE</scope>
</reference>
<accession>A0A813C254</accession>
<comment type="caution">
    <text evidence="2">The sequence shown here is derived from an EMBL/GenBank/DDBJ whole genome shotgun (WGS) entry which is preliminary data.</text>
</comment>
<dbReference type="Proteomes" id="UP000601435">
    <property type="component" value="Unassembled WGS sequence"/>
</dbReference>
<feature type="transmembrane region" description="Helical" evidence="1">
    <location>
        <begin position="20"/>
        <end position="43"/>
    </location>
</feature>
<organism evidence="2 3">
    <name type="scientific">Symbiodinium necroappetens</name>
    <dbReference type="NCBI Taxonomy" id="1628268"/>
    <lineage>
        <taxon>Eukaryota</taxon>
        <taxon>Sar</taxon>
        <taxon>Alveolata</taxon>
        <taxon>Dinophyceae</taxon>
        <taxon>Suessiales</taxon>
        <taxon>Symbiodiniaceae</taxon>
        <taxon>Symbiodinium</taxon>
    </lineage>
</organism>
<gene>
    <name evidence="2" type="ORF">SNEC2469_LOCUS32652</name>
</gene>
<evidence type="ECO:0000256" key="1">
    <source>
        <dbReference type="SAM" id="Phobius"/>
    </source>
</evidence>
<keyword evidence="1" id="KW-0472">Membrane</keyword>